<dbReference type="STRING" id="383855.N1Q7X0"/>
<gene>
    <name evidence="3" type="ORF">MYCFIDRAFT_112476</name>
</gene>
<dbReference type="SUPFAM" id="SSF49329">
    <property type="entry name" value="Cu,Zn superoxide dismutase-like"/>
    <property type="match status" value="1"/>
</dbReference>
<feature type="non-terminal residue" evidence="3">
    <location>
        <position position="135"/>
    </location>
</feature>
<dbReference type="Pfam" id="PF00080">
    <property type="entry name" value="Sod_Cu"/>
    <property type="match status" value="1"/>
</dbReference>
<sequence length="135" mass="14025">KFPSGSVSISQGPGGNGVSVQANFSALPAEGGPFLYHIHQKPVGPDGNCTAAGGHLAPHSSQYPCQDPNHPEDCEAGDLSGKHGKINGTTFSATPQSYVEDFVSNRNEAGCLQCMTDRSIVVHFANQTAITCANL</sequence>
<reference evidence="3 4" key="1">
    <citation type="journal article" date="2012" name="PLoS Pathog.">
        <title>Diverse lifestyles and strategies of plant pathogenesis encoded in the genomes of eighteen Dothideomycetes fungi.</title>
        <authorList>
            <person name="Ohm R.A."/>
            <person name="Feau N."/>
            <person name="Henrissat B."/>
            <person name="Schoch C.L."/>
            <person name="Horwitz B.A."/>
            <person name="Barry K.W."/>
            <person name="Condon B.J."/>
            <person name="Copeland A.C."/>
            <person name="Dhillon B."/>
            <person name="Glaser F."/>
            <person name="Hesse C.N."/>
            <person name="Kosti I."/>
            <person name="LaButti K."/>
            <person name="Lindquist E.A."/>
            <person name="Lucas S."/>
            <person name="Salamov A.A."/>
            <person name="Bradshaw R.E."/>
            <person name="Ciuffetti L."/>
            <person name="Hamelin R.C."/>
            <person name="Kema G.H.J."/>
            <person name="Lawrence C."/>
            <person name="Scott J.A."/>
            <person name="Spatafora J.W."/>
            <person name="Turgeon B.G."/>
            <person name="de Wit P.J.G.M."/>
            <person name="Zhong S."/>
            <person name="Goodwin S.B."/>
            <person name="Grigoriev I.V."/>
        </authorList>
    </citation>
    <scope>NUCLEOTIDE SEQUENCE [LARGE SCALE GENOMIC DNA]</scope>
    <source>
        <strain evidence="3 4">CIRAD86</strain>
    </source>
</reference>
<dbReference type="OrthoDB" id="159229at2759"/>
<dbReference type="Gene3D" id="2.60.40.200">
    <property type="entry name" value="Superoxide dismutase, copper/zinc binding domain"/>
    <property type="match status" value="1"/>
</dbReference>
<dbReference type="Proteomes" id="UP000016932">
    <property type="component" value="Unassembled WGS sequence"/>
</dbReference>
<protein>
    <recommendedName>
        <fullName evidence="2">Superoxide dismutase copper/zinc binding domain-containing protein</fullName>
    </recommendedName>
</protein>
<evidence type="ECO:0000313" key="3">
    <source>
        <dbReference type="EMBL" id="EME88885.1"/>
    </source>
</evidence>
<feature type="non-terminal residue" evidence="3">
    <location>
        <position position="1"/>
    </location>
</feature>
<dbReference type="GO" id="GO:0046872">
    <property type="term" value="F:metal ion binding"/>
    <property type="evidence" value="ECO:0007669"/>
    <property type="project" value="InterPro"/>
</dbReference>
<dbReference type="RefSeq" id="XP_007921747.1">
    <property type="nucleotide sequence ID" value="XM_007923556.1"/>
</dbReference>
<dbReference type="GeneID" id="19330223"/>
<dbReference type="InterPro" id="IPR001424">
    <property type="entry name" value="SOD_Cu_Zn_dom"/>
</dbReference>
<feature type="region of interest" description="Disordered" evidence="1">
    <location>
        <begin position="60"/>
        <end position="87"/>
    </location>
</feature>
<evidence type="ECO:0000313" key="4">
    <source>
        <dbReference type="Proteomes" id="UP000016932"/>
    </source>
</evidence>
<dbReference type="EMBL" id="KB446555">
    <property type="protein sequence ID" value="EME88885.1"/>
    <property type="molecule type" value="Genomic_DNA"/>
</dbReference>
<evidence type="ECO:0000256" key="1">
    <source>
        <dbReference type="SAM" id="MobiDB-lite"/>
    </source>
</evidence>
<dbReference type="VEuPathDB" id="FungiDB:MYCFIDRAFT_112476"/>
<keyword evidence="4" id="KW-1185">Reference proteome</keyword>
<accession>N1Q7X0</accession>
<feature type="domain" description="Superoxide dismutase copper/zinc binding" evidence="2">
    <location>
        <begin position="4"/>
        <end position="124"/>
    </location>
</feature>
<dbReference type="KEGG" id="pfj:MYCFIDRAFT_112476"/>
<dbReference type="GO" id="GO:0006801">
    <property type="term" value="P:superoxide metabolic process"/>
    <property type="evidence" value="ECO:0007669"/>
    <property type="project" value="InterPro"/>
</dbReference>
<evidence type="ECO:0000259" key="2">
    <source>
        <dbReference type="Pfam" id="PF00080"/>
    </source>
</evidence>
<dbReference type="eggNOG" id="ENOG502S5NX">
    <property type="taxonomic scope" value="Eukaryota"/>
</dbReference>
<organism evidence="3 4">
    <name type="scientific">Pseudocercospora fijiensis (strain CIRAD86)</name>
    <name type="common">Black leaf streak disease fungus</name>
    <name type="synonym">Mycosphaerella fijiensis</name>
    <dbReference type="NCBI Taxonomy" id="383855"/>
    <lineage>
        <taxon>Eukaryota</taxon>
        <taxon>Fungi</taxon>
        <taxon>Dikarya</taxon>
        <taxon>Ascomycota</taxon>
        <taxon>Pezizomycotina</taxon>
        <taxon>Dothideomycetes</taxon>
        <taxon>Dothideomycetidae</taxon>
        <taxon>Mycosphaerellales</taxon>
        <taxon>Mycosphaerellaceae</taxon>
        <taxon>Pseudocercospora</taxon>
    </lineage>
</organism>
<name>N1Q7X0_PSEFD</name>
<dbReference type="HOGENOM" id="CLU_063073_1_2_1"/>
<dbReference type="AlphaFoldDB" id="N1Q7X0"/>
<dbReference type="InterPro" id="IPR036423">
    <property type="entry name" value="SOD-like_Cu/Zn_dom_sf"/>
</dbReference>
<proteinExistence type="predicted"/>